<sequence>MNRVTHLDTHHHYGNVTEVLAIEEVERQLKDVSVDLSQTINKTDAVAYALNRLPSMYATTEEGYEWQKQQAKKRLSPLITQAAKWGINAAQRNKKRFATPLFNQNQAEVTLRKLRVLLGREDLNWENLVSAIEEYLNLALSTKID</sequence>
<accession>A0A1L9QN63</accession>
<dbReference type="EMBL" id="MLAW01000038">
    <property type="protein sequence ID" value="OJJ24082.1"/>
    <property type="molecule type" value="Genomic_DNA"/>
</dbReference>
<protein>
    <recommendedName>
        <fullName evidence="3">Late competence development ComFB family protein</fullName>
    </recommendedName>
</protein>
<evidence type="ECO:0000313" key="2">
    <source>
        <dbReference type="Proteomes" id="UP000183940"/>
    </source>
</evidence>
<name>A0A1L9QN63_9CYAN</name>
<dbReference type="STRING" id="1925591.BI308_18575"/>
<evidence type="ECO:0000313" key="1">
    <source>
        <dbReference type="EMBL" id="OJJ24082.1"/>
    </source>
</evidence>
<organism evidence="1 2">
    <name type="scientific">Roseofilum reptotaenium AO1-A</name>
    <dbReference type="NCBI Taxonomy" id="1925591"/>
    <lineage>
        <taxon>Bacteria</taxon>
        <taxon>Bacillati</taxon>
        <taxon>Cyanobacteriota</taxon>
        <taxon>Cyanophyceae</taxon>
        <taxon>Desertifilales</taxon>
        <taxon>Desertifilaceae</taxon>
        <taxon>Roseofilum</taxon>
    </lineage>
</organism>
<keyword evidence="2" id="KW-1185">Reference proteome</keyword>
<evidence type="ECO:0008006" key="3">
    <source>
        <dbReference type="Google" id="ProtNLM"/>
    </source>
</evidence>
<dbReference type="AlphaFoldDB" id="A0A1L9QN63"/>
<dbReference type="Pfam" id="PF10719">
    <property type="entry name" value="ComFB"/>
    <property type="match status" value="1"/>
</dbReference>
<proteinExistence type="predicted"/>
<gene>
    <name evidence="1" type="ORF">BI308_18575</name>
</gene>
<reference evidence="1" key="1">
    <citation type="submission" date="2016-10" db="EMBL/GenBank/DDBJ databases">
        <title>CRISPR-Cas defence system in Roseofilum reptotaenium: evidence of a bacteriophage-cyanobacterium arms race in the coral black band disease.</title>
        <authorList>
            <person name="Buerger P."/>
            <person name="Wood-Charlson E.M."/>
            <person name="Weynberg K.D."/>
            <person name="Willis B."/>
            <person name="Van Oppen M.J."/>
        </authorList>
    </citation>
    <scope>NUCLEOTIDE SEQUENCE [LARGE SCALE GENOMIC DNA]</scope>
    <source>
        <strain evidence="1">AO1-A</strain>
    </source>
</reference>
<dbReference type="Proteomes" id="UP000183940">
    <property type="component" value="Unassembled WGS sequence"/>
</dbReference>
<dbReference type="InterPro" id="IPR019657">
    <property type="entry name" value="ComFB"/>
</dbReference>
<comment type="caution">
    <text evidence="1">The sequence shown here is derived from an EMBL/GenBank/DDBJ whole genome shotgun (WGS) entry which is preliminary data.</text>
</comment>